<dbReference type="GO" id="GO:0004674">
    <property type="term" value="F:protein serine/threonine kinase activity"/>
    <property type="evidence" value="ECO:0007669"/>
    <property type="project" value="UniProtKB-KW"/>
</dbReference>
<keyword evidence="11 25" id="KW-0732">Signal</keyword>
<gene>
    <name evidence="27" type="primary">LOC123131701</name>
</gene>
<feature type="chain" id="PRO_5043178418" description="non-specific serine/threonine protein kinase" evidence="25">
    <location>
        <begin position="21"/>
        <end position="1028"/>
    </location>
</feature>
<dbReference type="FunFam" id="3.30.200.20:FF:000444">
    <property type="entry name" value="MDIS1-interacting receptor like kinase 1"/>
    <property type="match status" value="1"/>
</dbReference>
<dbReference type="InterPro" id="IPR001611">
    <property type="entry name" value="Leu-rich_rpt"/>
</dbReference>
<dbReference type="FunFam" id="3.80.10.10:FF:000410">
    <property type="entry name" value="Leucine-rich repeat receptor-like protein kinase PXL1"/>
    <property type="match status" value="1"/>
</dbReference>
<keyword evidence="18 24" id="KW-0472">Membrane</keyword>
<feature type="binding site" evidence="23">
    <location>
        <position position="734"/>
    </location>
    <ligand>
        <name>ATP</name>
        <dbReference type="ChEBI" id="CHEBI:30616"/>
    </ligand>
</feature>
<evidence type="ECO:0000256" key="4">
    <source>
        <dbReference type="ARBA" id="ARBA00022473"/>
    </source>
</evidence>
<keyword evidence="17 24" id="KW-1133">Transmembrane helix</keyword>
<evidence type="ECO:0000256" key="6">
    <source>
        <dbReference type="ARBA" id="ARBA00022527"/>
    </source>
</evidence>
<dbReference type="InterPro" id="IPR008271">
    <property type="entry name" value="Ser/Thr_kinase_AS"/>
</dbReference>
<dbReference type="Gene3D" id="3.30.200.20">
    <property type="entry name" value="Phosphorylase Kinase, domain 1"/>
    <property type="match status" value="1"/>
</dbReference>
<evidence type="ECO:0000256" key="13">
    <source>
        <dbReference type="ARBA" id="ARBA00022741"/>
    </source>
</evidence>
<dbReference type="SMR" id="A0A3B6NK71"/>
<accession>A0A3B6NK71</accession>
<evidence type="ECO:0000256" key="3">
    <source>
        <dbReference type="ARBA" id="ARBA00012513"/>
    </source>
</evidence>
<dbReference type="Pfam" id="PF13855">
    <property type="entry name" value="LRR_8"/>
    <property type="match status" value="2"/>
</dbReference>
<feature type="signal peptide" evidence="25">
    <location>
        <begin position="1"/>
        <end position="20"/>
    </location>
</feature>
<evidence type="ECO:0000256" key="14">
    <source>
        <dbReference type="ARBA" id="ARBA00022777"/>
    </source>
</evidence>
<reference evidence="27" key="2">
    <citation type="submission" date="2018-10" db="UniProtKB">
        <authorList>
            <consortium name="EnsemblPlants"/>
        </authorList>
    </citation>
    <scope>IDENTIFICATION</scope>
</reference>
<dbReference type="Gramene" id="TraesCS6A02G029100.1">
    <property type="protein sequence ID" value="TraesCS6A02G029100.1.cds1"/>
    <property type="gene ID" value="TraesCS6A02G029100"/>
</dbReference>
<dbReference type="Proteomes" id="UP000019116">
    <property type="component" value="Chromosome 6A"/>
</dbReference>
<keyword evidence="19" id="KW-0675">Receptor</keyword>
<feature type="transmembrane region" description="Helical" evidence="24">
    <location>
        <begin position="642"/>
        <end position="663"/>
    </location>
</feature>
<dbReference type="InterPro" id="IPR000719">
    <property type="entry name" value="Prot_kinase_dom"/>
</dbReference>
<dbReference type="Gene3D" id="1.10.510.10">
    <property type="entry name" value="Transferase(Phosphotransferase) domain 1"/>
    <property type="match status" value="1"/>
</dbReference>
<evidence type="ECO:0000256" key="21">
    <source>
        <dbReference type="ARBA" id="ARBA00047899"/>
    </source>
</evidence>
<dbReference type="Gramene" id="TraesCS6A03G0067700.1">
    <property type="protein sequence ID" value="TraesCS6A03G0067700.1.CDS1"/>
    <property type="gene ID" value="TraesCS6A03G0067700"/>
</dbReference>
<evidence type="ECO:0000256" key="22">
    <source>
        <dbReference type="ARBA" id="ARBA00048679"/>
    </source>
</evidence>
<comment type="catalytic activity">
    <reaction evidence="22">
        <text>L-seryl-[protein] + ATP = O-phospho-L-seryl-[protein] + ADP + H(+)</text>
        <dbReference type="Rhea" id="RHEA:17989"/>
        <dbReference type="Rhea" id="RHEA-COMP:9863"/>
        <dbReference type="Rhea" id="RHEA-COMP:11604"/>
        <dbReference type="ChEBI" id="CHEBI:15378"/>
        <dbReference type="ChEBI" id="CHEBI:29999"/>
        <dbReference type="ChEBI" id="CHEBI:30616"/>
        <dbReference type="ChEBI" id="CHEBI:83421"/>
        <dbReference type="ChEBI" id="CHEBI:456216"/>
        <dbReference type="EC" id="2.7.11.1"/>
    </reaction>
</comment>
<sequence>MAARVAVLVVAALAVVLSSGGNVGAAGGDGERGALLALKAGFVDPLGVLADWKAAGSPHCKWTGVRCNAAGLVDGLDLAGRNLSGKVSADLLRLPALAVLNLSSNAFAAALPRSLAPLSSLQVFDVSQNSFEGAFPAGLGSCAGLVAVNGSGNNFVGALPADLANATALESIDMRGDFFSGGIPAAYRSLTKLRFLGLSGNNIGGKIPPELGELESLESLIIGYNELEGPIPPELGNLANLQDLDLAIGNLDGPIPPEIGRLPALTSLFLYKNSLEGRIPPELGNASSLVFLDLSDNLLTGPIPAEVARLSNLQLLNLMCNHLDSAVPAAIGDMKKLEVLELWNNSLTGTLPASLGRSSPLQWVDVSSNALTGEIPAGICDGKALAKLIMFSNGFSGEIPAGLASCASLVRLRAQGNRLNGTIPAGFGKLPLLQRLELAGNELSGEIPGALASSASLSFIDVSRNRLQGSLPSSLFAIPGLQSFMAAGNMISGELPDQFQDCLALGALDLSGNRLLGKIPSSLASCARLVNLNLRHNGLTGEIPPALAKMPALAILDLSSNFLTGGIPDNFGGSPALETLNLAYNNLTGPVPGNGVLRTINPDELAGNAGLCGGVLPPCSGSHVAGLSRARGGNGARLKHVAVGWLVGMVVVIAAFTALFGGWHAYRRWYVIGGAGEYESGAWPWRLTAFQRLGFTCADVLACVKEANVVGMGATGVVYKAELPRARTVIAVKKLWRPAATDGDAVRNLTDDVLKEVGLLGRLRHRNIVRLLGYMHNDADAMMLYEFMPNGSLWEALHGGAPESRTMLTDWVSRYDVAAGVAQGLAYLHHDCHPPVLHRDIKSNNILLDADMQARVADFGLARALGRSGESVSVVAGSYGYIAPEYGYTLKVDQKSDIYSYGVVLMELITGRRPVETAAFGEGQDVVGWVREKIRSNTVEEHLDPLVGGGCAHVREEMLLVLRIAVLCTAKLPRDRPSMRDVLTMLGEAKPRRKSGSSAAAGNVAAVAVAAPVVDKDKPVFSTTPDSV</sequence>
<dbReference type="EC" id="2.7.11.1" evidence="3"/>
<name>A0A3B6NK71_WHEAT</name>
<reference evidence="27" key="1">
    <citation type="submission" date="2018-08" db="EMBL/GenBank/DDBJ databases">
        <authorList>
            <person name="Rossello M."/>
        </authorList>
    </citation>
    <scope>NUCLEOTIDE SEQUENCE [LARGE SCALE GENOMIC DNA]</scope>
    <source>
        <strain evidence="27">cv. Chinese Spring</strain>
    </source>
</reference>
<dbReference type="InterPro" id="IPR003591">
    <property type="entry name" value="Leu-rich_rpt_typical-subtyp"/>
</dbReference>
<evidence type="ECO:0000256" key="5">
    <source>
        <dbReference type="ARBA" id="ARBA00022475"/>
    </source>
</evidence>
<keyword evidence="6" id="KW-0723">Serine/threonine-protein kinase</keyword>
<proteinExistence type="inferred from homology"/>
<dbReference type="Pfam" id="PF00069">
    <property type="entry name" value="Pkinase"/>
    <property type="match status" value="1"/>
</dbReference>
<dbReference type="FunFam" id="3.80.10.10:FF:000383">
    <property type="entry name" value="Leucine-rich repeat receptor protein kinase EMS1"/>
    <property type="match status" value="1"/>
</dbReference>
<evidence type="ECO:0000313" key="28">
    <source>
        <dbReference type="Proteomes" id="UP000019116"/>
    </source>
</evidence>
<keyword evidence="7" id="KW-0597">Phosphoprotein</keyword>
<evidence type="ECO:0000256" key="19">
    <source>
        <dbReference type="ARBA" id="ARBA00023170"/>
    </source>
</evidence>
<keyword evidence="28" id="KW-1185">Reference proteome</keyword>
<dbReference type="GO" id="GO:0004672">
    <property type="term" value="F:protein kinase activity"/>
    <property type="evidence" value="ECO:0000318"/>
    <property type="project" value="GO_Central"/>
</dbReference>
<dbReference type="SUPFAM" id="SSF52058">
    <property type="entry name" value="L domain-like"/>
    <property type="match status" value="1"/>
</dbReference>
<dbReference type="Gene3D" id="3.80.10.10">
    <property type="entry name" value="Ribonuclease Inhibitor"/>
    <property type="match status" value="4"/>
</dbReference>
<comment type="similarity">
    <text evidence="2">Belongs to the protein kinase superfamily. Ser/Thr protein kinase family.</text>
</comment>
<keyword evidence="16 23" id="KW-0067">ATP-binding</keyword>
<dbReference type="Pfam" id="PF08263">
    <property type="entry name" value="LRRNT_2"/>
    <property type="match status" value="1"/>
</dbReference>
<keyword evidence="9" id="KW-0808">Transferase</keyword>
<comment type="catalytic activity">
    <reaction evidence="21">
        <text>L-threonyl-[protein] + ATP = O-phospho-L-threonyl-[protein] + ADP + H(+)</text>
        <dbReference type="Rhea" id="RHEA:46608"/>
        <dbReference type="Rhea" id="RHEA-COMP:11060"/>
        <dbReference type="Rhea" id="RHEA-COMP:11605"/>
        <dbReference type="ChEBI" id="CHEBI:15378"/>
        <dbReference type="ChEBI" id="CHEBI:30013"/>
        <dbReference type="ChEBI" id="CHEBI:30616"/>
        <dbReference type="ChEBI" id="CHEBI:61977"/>
        <dbReference type="ChEBI" id="CHEBI:456216"/>
        <dbReference type="EC" id="2.7.11.1"/>
    </reaction>
</comment>
<evidence type="ECO:0000256" key="15">
    <source>
        <dbReference type="ARBA" id="ARBA00022782"/>
    </source>
</evidence>
<comment type="subcellular location">
    <subcellularLocation>
        <location evidence="1">Cell membrane</location>
        <topology evidence="1">Single-pass type I membrane protein</topology>
    </subcellularLocation>
</comment>
<dbReference type="InterPro" id="IPR032675">
    <property type="entry name" value="LRR_dom_sf"/>
</dbReference>
<dbReference type="GO" id="GO:0005524">
    <property type="term" value="F:ATP binding"/>
    <property type="evidence" value="ECO:0007669"/>
    <property type="project" value="UniProtKB-UniRule"/>
</dbReference>
<dbReference type="FunFam" id="3.80.10.10:FF:000412">
    <property type="entry name" value="Leucine-rich repeat receptor-like protein kinase PXL1"/>
    <property type="match status" value="1"/>
</dbReference>
<dbReference type="PaxDb" id="4565-Traes_6AS_A1C85A20B1.1"/>
<dbReference type="PROSITE" id="PS00108">
    <property type="entry name" value="PROTEIN_KINASE_ST"/>
    <property type="match status" value="1"/>
</dbReference>
<dbReference type="SMART" id="SM00220">
    <property type="entry name" value="S_TKc"/>
    <property type="match status" value="1"/>
</dbReference>
<dbReference type="GO" id="GO:0005886">
    <property type="term" value="C:plasma membrane"/>
    <property type="evidence" value="ECO:0007669"/>
    <property type="project" value="UniProtKB-SubCell"/>
</dbReference>
<keyword evidence="13 23" id="KW-0547">Nucleotide-binding</keyword>
<dbReference type="FunFam" id="1.10.510.10:FF:000400">
    <property type="entry name" value="MDIS1-interacting receptor like kinase 1"/>
    <property type="match status" value="1"/>
</dbReference>
<dbReference type="SUPFAM" id="SSF56112">
    <property type="entry name" value="Protein kinase-like (PK-like)"/>
    <property type="match status" value="1"/>
</dbReference>
<evidence type="ECO:0000256" key="17">
    <source>
        <dbReference type="ARBA" id="ARBA00022989"/>
    </source>
</evidence>
<dbReference type="OMA" id="WYSNGFC"/>
<dbReference type="Gramene" id="TraesNOR6A03G03274450.1">
    <property type="protein sequence ID" value="TraesNOR6A03G03274450.1.CDS1"/>
    <property type="gene ID" value="TraesNOR6A03G03274450"/>
</dbReference>
<dbReference type="SUPFAM" id="SSF52047">
    <property type="entry name" value="RNI-like"/>
    <property type="match status" value="1"/>
</dbReference>
<evidence type="ECO:0000256" key="2">
    <source>
        <dbReference type="ARBA" id="ARBA00008684"/>
    </source>
</evidence>
<dbReference type="PROSITE" id="PS00107">
    <property type="entry name" value="PROTEIN_KINASE_ATP"/>
    <property type="match status" value="1"/>
</dbReference>
<evidence type="ECO:0000256" key="24">
    <source>
        <dbReference type="SAM" id="Phobius"/>
    </source>
</evidence>
<evidence type="ECO:0000259" key="26">
    <source>
        <dbReference type="PROSITE" id="PS50011"/>
    </source>
</evidence>
<dbReference type="RefSeq" id="XP_044407312.1">
    <property type="nucleotide sequence ID" value="XM_044551377.1"/>
</dbReference>
<keyword evidence="4" id="KW-0217">Developmental protein</keyword>
<keyword evidence="15" id="KW-0221">Differentiation</keyword>
<evidence type="ECO:0000256" key="18">
    <source>
        <dbReference type="ARBA" id="ARBA00023136"/>
    </source>
</evidence>
<evidence type="ECO:0000256" key="11">
    <source>
        <dbReference type="ARBA" id="ARBA00022729"/>
    </source>
</evidence>
<dbReference type="PROSITE" id="PS50011">
    <property type="entry name" value="PROTEIN_KINASE_DOM"/>
    <property type="match status" value="1"/>
</dbReference>
<organism evidence="27">
    <name type="scientific">Triticum aestivum</name>
    <name type="common">Wheat</name>
    <dbReference type="NCBI Taxonomy" id="4565"/>
    <lineage>
        <taxon>Eukaryota</taxon>
        <taxon>Viridiplantae</taxon>
        <taxon>Streptophyta</taxon>
        <taxon>Embryophyta</taxon>
        <taxon>Tracheophyta</taxon>
        <taxon>Spermatophyta</taxon>
        <taxon>Magnoliopsida</taxon>
        <taxon>Liliopsida</taxon>
        <taxon>Poales</taxon>
        <taxon>Poaceae</taxon>
        <taxon>BOP clade</taxon>
        <taxon>Pooideae</taxon>
        <taxon>Triticodae</taxon>
        <taxon>Triticeae</taxon>
        <taxon>Triticinae</taxon>
        <taxon>Triticum</taxon>
    </lineage>
</organism>
<feature type="domain" description="Protein kinase" evidence="26">
    <location>
        <begin position="704"/>
        <end position="993"/>
    </location>
</feature>
<keyword evidence="20" id="KW-0325">Glycoprotein</keyword>
<evidence type="ECO:0000256" key="10">
    <source>
        <dbReference type="ARBA" id="ARBA00022692"/>
    </source>
</evidence>
<keyword evidence="12" id="KW-0677">Repeat</keyword>
<keyword evidence="10 24" id="KW-0812">Transmembrane</keyword>
<keyword evidence="5" id="KW-1003">Cell membrane</keyword>
<dbReference type="STRING" id="4565.A0A3B6NK71"/>
<protein>
    <recommendedName>
        <fullName evidence="3">non-specific serine/threonine protein kinase</fullName>
        <ecNumber evidence="3">2.7.11.1</ecNumber>
    </recommendedName>
</protein>
<evidence type="ECO:0000256" key="25">
    <source>
        <dbReference type="SAM" id="SignalP"/>
    </source>
</evidence>
<evidence type="ECO:0000256" key="7">
    <source>
        <dbReference type="ARBA" id="ARBA00022553"/>
    </source>
</evidence>
<evidence type="ECO:0000256" key="12">
    <source>
        <dbReference type="ARBA" id="ARBA00022737"/>
    </source>
</evidence>
<dbReference type="InterPro" id="IPR013210">
    <property type="entry name" value="LRR_N_plant-typ"/>
</dbReference>
<evidence type="ECO:0000256" key="9">
    <source>
        <dbReference type="ARBA" id="ARBA00022679"/>
    </source>
</evidence>
<dbReference type="GO" id="GO:0010087">
    <property type="term" value="P:phloem or xylem histogenesis"/>
    <property type="evidence" value="ECO:0000318"/>
    <property type="project" value="GO_Central"/>
</dbReference>
<evidence type="ECO:0000256" key="8">
    <source>
        <dbReference type="ARBA" id="ARBA00022614"/>
    </source>
</evidence>
<dbReference type="FunFam" id="3.80.10.10:FF:000297">
    <property type="entry name" value="Leucine-rich repeat receptor-like protein kinase PXL1"/>
    <property type="match status" value="1"/>
</dbReference>
<keyword evidence="8" id="KW-0433">Leucine-rich repeat</keyword>
<evidence type="ECO:0000256" key="1">
    <source>
        <dbReference type="ARBA" id="ARBA00004251"/>
    </source>
</evidence>
<dbReference type="SMART" id="SM00369">
    <property type="entry name" value="LRR_TYP"/>
    <property type="match status" value="8"/>
</dbReference>
<dbReference type="Pfam" id="PF00560">
    <property type="entry name" value="LRR_1"/>
    <property type="match status" value="4"/>
</dbReference>
<dbReference type="AlphaFoldDB" id="A0A3B6NK71"/>
<evidence type="ECO:0000256" key="20">
    <source>
        <dbReference type="ARBA" id="ARBA00023180"/>
    </source>
</evidence>
<dbReference type="PANTHER" id="PTHR48053">
    <property type="entry name" value="LEUCINE RICH REPEAT FAMILY PROTEIN, EXPRESSED"/>
    <property type="match status" value="1"/>
</dbReference>
<dbReference type="GeneID" id="123131701"/>
<dbReference type="InterPro" id="IPR051716">
    <property type="entry name" value="Plant_RL_S/T_kinase"/>
</dbReference>
<dbReference type="EnsemblPlants" id="TraesCS6A02G029100.1">
    <property type="protein sequence ID" value="TraesCS6A02G029100.1.cds1"/>
    <property type="gene ID" value="TraesCS6A02G029100"/>
</dbReference>
<evidence type="ECO:0000313" key="27">
    <source>
        <dbReference type="EnsemblPlants" id="TraesCS6A02G029100.1.cds1"/>
    </source>
</evidence>
<dbReference type="GO" id="GO:0030154">
    <property type="term" value="P:cell differentiation"/>
    <property type="evidence" value="ECO:0007669"/>
    <property type="project" value="UniProtKB-KW"/>
</dbReference>
<keyword evidence="14" id="KW-0418">Kinase</keyword>
<dbReference type="InterPro" id="IPR017441">
    <property type="entry name" value="Protein_kinase_ATP_BS"/>
</dbReference>
<dbReference type="InterPro" id="IPR011009">
    <property type="entry name" value="Kinase-like_dom_sf"/>
</dbReference>
<dbReference type="OrthoDB" id="676979at2759"/>
<dbReference type="PANTHER" id="PTHR48053:SF131">
    <property type="entry name" value="LEUCINE-RICH REPEAT RECEPTOR-LIKE SERINE_THREONINE-PROTEIN KINASE BAM2"/>
    <property type="match status" value="1"/>
</dbReference>
<evidence type="ECO:0000256" key="23">
    <source>
        <dbReference type="PROSITE-ProRule" id="PRU10141"/>
    </source>
</evidence>
<evidence type="ECO:0000256" key="16">
    <source>
        <dbReference type="ARBA" id="ARBA00022840"/>
    </source>
</evidence>